<evidence type="ECO:0000256" key="3">
    <source>
        <dbReference type="ARBA" id="ARBA00022553"/>
    </source>
</evidence>
<dbReference type="AlphaFoldDB" id="G8R6H3"/>
<dbReference type="CDD" id="cd16917">
    <property type="entry name" value="HATPase_UhpB-NarQ-NarX-like"/>
    <property type="match status" value="1"/>
</dbReference>
<sequence>MRYPFILVLMLVLLLPARSQNAQQLSPSEIHQLLERFVNYSRDSSYVLLELASKKIEQLQEQDLVNELKAENNLRRTDYWIVLNLDSAKVTLDKAYQYYKKHPDHKKLAEVYVLKAQFADFSQGTGKSNMRDKVLPYFDSALVQVKHIVDYPLYSYIYFERAGSMQRMELWEESFESSILCMKYAELSCDSLAIAVANFLMGRTYHHFGLFNSSEEHIALSVDYAKGMTQQDEIIHIYADVLFQKNKIKLAKENYEKALKIALEKKNLSKAVVLYSSIGQIELRENNFTAAEVCFDKINSILESKNQAGYKTLLFMAHIHFQRGELTQVKEDLNLFKAKYSIGSVIPRSIDVYKEAADLHTALNQTDQATFYYKKWGVLKDSLYSYTNLQQLNALEAMYFKELKKNELIQQKSNEIIQQNEELIKNRQQRARMGGLLIVVILIGGGLIYYIRMKGLKENQALKFSLKEKQMEQMIDAQEDERQRLARELHDGIGQSLVALKMQLQFDKNPKATDITVQRLEVICDEVRSLSHQMMPLELKENGLQSAIEQLIEHNFAASPIEVDFLFSGLQNRLPSNIEINVYRIIQELASNIFRHSKASKVGIQLLIRGKKLILIVEDDGKGFDITSKNHGIGINNIYVRLEALGGSIQIQSSPGSGTYTHISIPTFTDVNKKTA</sequence>
<dbReference type="HOGENOM" id="CLU_000445_106_2_10"/>
<evidence type="ECO:0000256" key="9">
    <source>
        <dbReference type="SAM" id="Phobius"/>
    </source>
</evidence>
<dbReference type="KEGG" id="oho:Oweho_3487"/>
<evidence type="ECO:0000256" key="4">
    <source>
        <dbReference type="ARBA" id="ARBA00022679"/>
    </source>
</evidence>
<keyword evidence="3" id="KW-0597">Phosphoprotein</keyword>
<feature type="transmembrane region" description="Helical" evidence="9">
    <location>
        <begin position="433"/>
        <end position="451"/>
    </location>
</feature>
<keyword evidence="9" id="KW-1133">Transmembrane helix</keyword>
<dbReference type="EMBL" id="CP003156">
    <property type="protein sequence ID" value="AEV34436.1"/>
    <property type="molecule type" value="Genomic_DNA"/>
</dbReference>
<dbReference type="SMART" id="SM00387">
    <property type="entry name" value="HATPase_c"/>
    <property type="match status" value="1"/>
</dbReference>
<dbReference type="Gene3D" id="3.30.565.10">
    <property type="entry name" value="Histidine kinase-like ATPase, C-terminal domain"/>
    <property type="match status" value="1"/>
</dbReference>
<dbReference type="InterPro" id="IPR011990">
    <property type="entry name" value="TPR-like_helical_dom_sf"/>
</dbReference>
<evidence type="ECO:0000256" key="8">
    <source>
        <dbReference type="ARBA" id="ARBA00023012"/>
    </source>
</evidence>
<dbReference type="Pfam" id="PF07730">
    <property type="entry name" value="HisKA_3"/>
    <property type="match status" value="1"/>
</dbReference>
<dbReference type="PANTHER" id="PTHR24421:SF10">
    <property type="entry name" value="NITRATE_NITRITE SENSOR PROTEIN NARQ"/>
    <property type="match status" value="1"/>
</dbReference>
<dbReference type="eggNOG" id="COG4585">
    <property type="taxonomic scope" value="Bacteria"/>
</dbReference>
<dbReference type="InterPro" id="IPR011712">
    <property type="entry name" value="Sig_transdc_His_kin_sub3_dim/P"/>
</dbReference>
<dbReference type="GO" id="GO:0005524">
    <property type="term" value="F:ATP binding"/>
    <property type="evidence" value="ECO:0007669"/>
    <property type="project" value="UniProtKB-KW"/>
</dbReference>
<dbReference type="InterPro" id="IPR050482">
    <property type="entry name" value="Sensor_HK_TwoCompSys"/>
</dbReference>
<keyword evidence="13" id="KW-1185">Reference proteome</keyword>
<dbReference type="Proteomes" id="UP000005631">
    <property type="component" value="Chromosome"/>
</dbReference>
<evidence type="ECO:0000259" key="11">
    <source>
        <dbReference type="PROSITE" id="PS50109"/>
    </source>
</evidence>
<keyword evidence="9" id="KW-0812">Transmembrane</keyword>
<keyword evidence="6 12" id="KW-0418">Kinase</keyword>
<keyword evidence="10" id="KW-0732">Signal</keyword>
<evidence type="ECO:0000313" key="13">
    <source>
        <dbReference type="Proteomes" id="UP000005631"/>
    </source>
</evidence>
<proteinExistence type="predicted"/>
<keyword evidence="5" id="KW-0547">Nucleotide-binding</keyword>
<dbReference type="SUPFAM" id="SSF55874">
    <property type="entry name" value="ATPase domain of HSP90 chaperone/DNA topoisomerase II/histidine kinase"/>
    <property type="match status" value="1"/>
</dbReference>
<keyword evidence="7" id="KW-0067">ATP-binding</keyword>
<feature type="signal peptide" evidence="10">
    <location>
        <begin position="1"/>
        <end position="22"/>
    </location>
</feature>
<gene>
    <name evidence="12" type="ordered locus">Oweho_3487</name>
</gene>
<dbReference type="Gene3D" id="1.20.5.1930">
    <property type="match status" value="1"/>
</dbReference>
<protein>
    <recommendedName>
        <fullName evidence="2">histidine kinase</fullName>
        <ecNumber evidence="2">2.7.13.3</ecNumber>
    </recommendedName>
</protein>
<dbReference type="STRING" id="926562.Oweho_3487"/>
<evidence type="ECO:0000256" key="2">
    <source>
        <dbReference type="ARBA" id="ARBA00012438"/>
    </source>
</evidence>
<evidence type="ECO:0000256" key="1">
    <source>
        <dbReference type="ARBA" id="ARBA00000085"/>
    </source>
</evidence>
<keyword evidence="8" id="KW-0902">Two-component regulatory system</keyword>
<reference evidence="12 13" key="1">
    <citation type="journal article" date="2012" name="Stand. Genomic Sci.">
        <title>Genome sequence of the orange-pigmented seawater bacterium Owenweeksia hongkongensis type strain (UST20020801(T)).</title>
        <authorList>
            <person name="Riedel T."/>
            <person name="Held B."/>
            <person name="Nolan M."/>
            <person name="Lucas S."/>
            <person name="Lapidus A."/>
            <person name="Tice H."/>
            <person name="Del Rio T.G."/>
            <person name="Cheng J.F."/>
            <person name="Han C."/>
            <person name="Tapia R."/>
            <person name="Goodwin L.A."/>
            <person name="Pitluck S."/>
            <person name="Liolios K."/>
            <person name="Mavromatis K."/>
            <person name="Pagani I."/>
            <person name="Ivanova N."/>
            <person name="Mikhailova N."/>
            <person name="Pati A."/>
            <person name="Chen A."/>
            <person name="Palaniappan K."/>
            <person name="Rohde M."/>
            <person name="Tindall B.J."/>
            <person name="Detter J.C."/>
            <person name="Goker M."/>
            <person name="Woyke T."/>
            <person name="Bristow J."/>
            <person name="Eisen J.A."/>
            <person name="Markowitz V."/>
            <person name="Hugenholtz P."/>
            <person name="Klenk H.P."/>
            <person name="Kyrpides N.C."/>
        </authorList>
    </citation>
    <scope>NUCLEOTIDE SEQUENCE</scope>
    <source>
        <strain evidence="13">DSM 17368 / JCM 12287 / NRRL B-23963</strain>
    </source>
</reference>
<feature type="domain" description="Histidine kinase" evidence="11">
    <location>
        <begin position="484"/>
        <end position="669"/>
    </location>
</feature>
<dbReference type="GO" id="GO:0016020">
    <property type="term" value="C:membrane"/>
    <property type="evidence" value="ECO:0007669"/>
    <property type="project" value="InterPro"/>
</dbReference>
<name>G8R6H3_OWEHD</name>
<dbReference type="Pfam" id="PF02518">
    <property type="entry name" value="HATPase_c"/>
    <property type="match status" value="1"/>
</dbReference>
<evidence type="ECO:0000256" key="7">
    <source>
        <dbReference type="ARBA" id="ARBA00022840"/>
    </source>
</evidence>
<dbReference type="InterPro" id="IPR005467">
    <property type="entry name" value="His_kinase_dom"/>
</dbReference>
<dbReference type="EC" id="2.7.13.3" evidence="2"/>
<dbReference type="Gene3D" id="1.25.40.10">
    <property type="entry name" value="Tetratricopeptide repeat domain"/>
    <property type="match status" value="1"/>
</dbReference>
<accession>G8R6H3</accession>
<dbReference type="SUPFAM" id="SSF48452">
    <property type="entry name" value="TPR-like"/>
    <property type="match status" value="1"/>
</dbReference>
<comment type="catalytic activity">
    <reaction evidence="1">
        <text>ATP + protein L-histidine = ADP + protein N-phospho-L-histidine.</text>
        <dbReference type="EC" id="2.7.13.3"/>
    </reaction>
</comment>
<evidence type="ECO:0000256" key="6">
    <source>
        <dbReference type="ARBA" id="ARBA00022777"/>
    </source>
</evidence>
<dbReference type="PANTHER" id="PTHR24421">
    <property type="entry name" value="NITRATE/NITRITE SENSOR PROTEIN NARX-RELATED"/>
    <property type="match status" value="1"/>
</dbReference>
<dbReference type="PROSITE" id="PS50109">
    <property type="entry name" value="HIS_KIN"/>
    <property type="match status" value="1"/>
</dbReference>
<keyword evidence="9" id="KW-0472">Membrane</keyword>
<dbReference type="GO" id="GO:0000155">
    <property type="term" value="F:phosphorelay sensor kinase activity"/>
    <property type="evidence" value="ECO:0007669"/>
    <property type="project" value="InterPro"/>
</dbReference>
<evidence type="ECO:0000256" key="10">
    <source>
        <dbReference type="SAM" id="SignalP"/>
    </source>
</evidence>
<organism evidence="12 13">
    <name type="scientific">Owenweeksia hongkongensis (strain DSM 17368 / CIP 108786 / JCM 12287 / NRRL B-23963 / UST20020801)</name>
    <dbReference type="NCBI Taxonomy" id="926562"/>
    <lineage>
        <taxon>Bacteria</taxon>
        <taxon>Pseudomonadati</taxon>
        <taxon>Bacteroidota</taxon>
        <taxon>Flavobacteriia</taxon>
        <taxon>Flavobacteriales</taxon>
        <taxon>Owenweeksiaceae</taxon>
        <taxon>Owenweeksia</taxon>
    </lineage>
</organism>
<evidence type="ECO:0000313" key="12">
    <source>
        <dbReference type="EMBL" id="AEV34436.1"/>
    </source>
</evidence>
<keyword evidence="4" id="KW-0808">Transferase</keyword>
<dbReference type="GO" id="GO:0046983">
    <property type="term" value="F:protein dimerization activity"/>
    <property type="evidence" value="ECO:0007669"/>
    <property type="project" value="InterPro"/>
</dbReference>
<dbReference type="InterPro" id="IPR036890">
    <property type="entry name" value="HATPase_C_sf"/>
</dbReference>
<evidence type="ECO:0000256" key="5">
    <source>
        <dbReference type="ARBA" id="ARBA00022741"/>
    </source>
</evidence>
<dbReference type="InterPro" id="IPR003594">
    <property type="entry name" value="HATPase_dom"/>
</dbReference>
<dbReference type="eggNOG" id="COG0457">
    <property type="taxonomic scope" value="Bacteria"/>
</dbReference>
<feature type="chain" id="PRO_5003514379" description="histidine kinase" evidence="10">
    <location>
        <begin position="23"/>
        <end position="676"/>
    </location>
</feature>